<accession>A0A2P2PFJ7</accession>
<sequence>MYIKATMVN</sequence>
<proteinExistence type="predicted"/>
<organism evidence="1">
    <name type="scientific">Rhizophora mucronata</name>
    <name type="common">Asiatic mangrove</name>
    <dbReference type="NCBI Taxonomy" id="61149"/>
    <lineage>
        <taxon>Eukaryota</taxon>
        <taxon>Viridiplantae</taxon>
        <taxon>Streptophyta</taxon>
        <taxon>Embryophyta</taxon>
        <taxon>Tracheophyta</taxon>
        <taxon>Spermatophyta</taxon>
        <taxon>Magnoliopsida</taxon>
        <taxon>eudicotyledons</taxon>
        <taxon>Gunneridae</taxon>
        <taxon>Pentapetalae</taxon>
        <taxon>rosids</taxon>
        <taxon>fabids</taxon>
        <taxon>Malpighiales</taxon>
        <taxon>Rhizophoraceae</taxon>
        <taxon>Rhizophora</taxon>
    </lineage>
</organism>
<name>A0A2P2PFJ7_RHIMU</name>
<evidence type="ECO:0000313" key="1">
    <source>
        <dbReference type="EMBL" id="MBX53462.1"/>
    </source>
</evidence>
<protein>
    <submittedName>
        <fullName evidence="1">Uncharacterized protein</fullName>
    </submittedName>
</protein>
<dbReference type="EMBL" id="GGEC01072978">
    <property type="protein sequence ID" value="MBX53462.1"/>
    <property type="molecule type" value="Transcribed_RNA"/>
</dbReference>
<reference evidence="1" key="1">
    <citation type="submission" date="2018-02" db="EMBL/GenBank/DDBJ databases">
        <title>Rhizophora mucronata_Transcriptome.</title>
        <authorList>
            <person name="Meera S.P."/>
            <person name="Sreeshan A."/>
            <person name="Augustine A."/>
        </authorList>
    </citation>
    <scope>NUCLEOTIDE SEQUENCE</scope>
    <source>
        <tissue evidence="1">Leaf</tissue>
    </source>
</reference>